<gene>
    <name evidence="4" type="ORF">V1264_010434</name>
</gene>
<keyword evidence="3" id="KW-1133">Transmembrane helix</keyword>
<evidence type="ECO:0000256" key="2">
    <source>
        <dbReference type="ARBA" id="ARBA00022679"/>
    </source>
</evidence>
<keyword evidence="3" id="KW-0333">Golgi apparatus</keyword>
<dbReference type="EC" id="2.4.1.-" evidence="3"/>
<reference evidence="4 5" key="1">
    <citation type="submission" date="2024-02" db="EMBL/GenBank/DDBJ databases">
        <title>Chromosome-scale genome assembly of the rough periwinkle Littorina saxatilis.</title>
        <authorList>
            <person name="De Jode A."/>
            <person name="Faria R."/>
            <person name="Formenti G."/>
            <person name="Sims Y."/>
            <person name="Smith T.P."/>
            <person name="Tracey A."/>
            <person name="Wood J.M.D."/>
            <person name="Zagrodzka Z.B."/>
            <person name="Johannesson K."/>
            <person name="Butlin R.K."/>
            <person name="Leder E.H."/>
        </authorList>
    </citation>
    <scope>NUCLEOTIDE SEQUENCE [LARGE SCALE GENOMIC DNA]</scope>
    <source>
        <strain evidence="4">Snail1</strain>
        <tissue evidence="4">Muscle</tissue>
    </source>
</reference>
<dbReference type="EMBL" id="JBAMIC010000024">
    <property type="protein sequence ID" value="KAK7090672.1"/>
    <property type="molecule type" value="Genomic_DNA"/>
</dbReference>
<keyword evidence="3" id="KW-0325">Glycoprotein</keyword>
<evidence type="ECO:0000313" key="4">
    <source>
        <dbReference type="EMBL" id="KAK7090672.1"/>
    </source>
</evidence>
<dbReference type="GO" id="GO:0008107">
    <property type="term" value="F:galactoside 2-alpha-L-fucosyltransferase activity"/>
    <property type="evidence" value="ECO:0007669"/>
    <property type="project" value="InterPro"/>
</dbReference>
<dbReference type="GO" id="GO:0005975">
    <property type="term" value="P:carbohydrate metabolic process"/>
    <property type="evidence" value="ECO:0007669"/>
    <property type="project" value="InterPro"/>
</dbReference>
<dbReference type="AlphaFoldDB" id="A0AAN9APH4"/>
<dbReference type="GO" id="GO:0032580">
    <property type="term" value="C:Golgi cisterna membrane"/>
    <property type="evidence" value="ECO:0007669"/>
    <property type="project" value="UniProtKB-SubCell"/>
</dbReference>
<feature type="transmembrane region" description="Helical" evidence="3">
    <location>
        <begin position="49"/>
        <end position="72"/>
    </location>
</feature>
<keyword evidence="1 3" id="KW-0328">Glycosyltransferase</keyword>
<dbReference type="PANTHER" id="PTHR11927">
    <property type="entry name" value="GALACTOSIDE 2-L-FUCOSYLTRANSFERASE"/>
    <property type="match status" value="1"/>
</dbReference>
<evidence type="ECO:0000313" key="5">
    <source>
        <dbReference type="Proteomes" id="UP001374579"/>
    </source>
</evidence>
<evidence type="ECO:0000256" key="3">
    <source>
        <dbReference type="RuleBase" id="RU363129"/>
    </source>
</evidence>
<proteinExistence type="inferred from homology"/>
<keyword evidence="3" id="KW-0812">Transmembrane</keyword>
<accession>A0AAN9APH4</accession>
<comment type="caution">
    <text evidence="4">The sequence shown here is derived from an EMBL/GenBank/DDBJ whole genome shotgun (WGS) entry which is preliminary data.</text>
</comment>
<comment type="subcellular location">
    <subcellularLocation>
        <location evidence="3">Golgi apparatus</location>
        <location evidence="3">Golgi stack membrane</location>
        <topology evidence="3">Single-pass type II membrane protein</topology>
    </subcellularLocation>
</comment>
<evidence type="ECO:0000256" key="1">
    <source>
        <dbReference type="ARBA" id="ARBA00022676"/>
    </source>
</evidence>
<dbReference type="Pfam" id="PF01531">
    <property type="entry name" value="Glyco_transf_11"/>
    <property type="match status" value="1"/>
</dbReference>
<dbReference type="Proteomes" id="UP001374579">
    <property type="component" value="Unassembled WGS sequence"/>
</dbReference>
<keyword evidence="2 3" id="KW-0808">Transferase</keyword>
<dbReference type="InterPro" id="IPR002516">
    <property type="entry name" value="Glyco_trans_11"/>
</dbReference>
<dbReference type="CDD" id="cd11301">
    <property type="entry name" value="Fut1_Fut2_like"/>
    <property type="match status" value="1"/>
</dbReference>
<keyword evidence="3" id="KW-0472">Membrane</keyword>
<keyword evidence="5" id="KW-1185">Reference proteome</keyword>
<dbReference type="PANTHER" id="PTHR11927:SF9">
    <property type="entry name" value="L-FUCOSYLTRANSFERASE"/>
    <property type="match status" value="1"/>
</dbReference>
<sequence length="363" mass="42123">MLTAVRSLTSAHRITVSGNHTSSRSSENVKRDSYASCINMRIRRQKRCYIALLLTALFVGLIYVSGYTPVLYGMDPSVQRPKIRFEDVVDRIDPRKPRIMVTWYGRMGNHMFQYSTLIGVAKRNNMTPIIPPNIDLLDVFDLPTPQGSNTLLRNPISYPDKRPGEYDNKTEHLVPHRDAFIKGYHQSWKYYLNVRDELLDKHFVFHKPIQRKASDYIQGVRDSLNKHDSVLISIHVRRGDFVRQRIKGFTAAPIPYYYKAMNYFRRKYKNVLFIICTNDIFWAMDNLDQGPDIHYSTNTDGAVDLAILANSDHVVITSGSFSWWAGYLIRGEVIYYHGFPEPNTIIGNTTVREDYYPPNWIPM</sequence>
<keyword evidence="3" id="KW-0735">Signal-anchor</keyword>
<comment type="similarity">
    <text evidence="3">Belongs to the glycosyltransferase 11 family.</text>
</comment>
<protein>
    <recommendedName>
        <fullName evidence="3">L-Fucosyltransferase</fullName>
        <ecNumber evidence="3">2.4.1.-</ecNumber>
    </recommendedName>
</protein>
<name>A0AAN9APH4_9CAEN</name>
<organism evidence="4 5">
    <name type="scientific">Littorina saxatilis</name>
    <dbReference type="NCBI Taxonomy" id="31220"/>
    <lineage>
        <taxon>Eukaryota</taxon>
        <taxon>Metazoa</taxon>
        <taxon>Spiralia</taxon>
        <taxon>Lophotrochozoa</taxon>
        <taxon>Mollusca</taxon>
        <taxon>Gastropoda</taxon>
        <taxon>Caenogastropoda</taxon>
        <taxon>Littorinimorpha</taxon>
        <taxon>Littorinoidea</taxon>
        <taxon>Littorinidae</taxon>
        <taxon>Littorina</taxon>
    </lineage>
</organism>
<comment type="pathway">
    <text evidence="3">Protein modification; protein glycosylation.</text>
</comment>